<dbReference type="Proteomes" id="UP000515153">
    <property type="component" value="Unplaced"/>
</dbReference>
<keyword evidence="2" id="KW-1185">Reference proteome</keyword>
<feature type="compositionally biased region" description="Low complexity" evidence="1">
    <location>
        <begin position="40"/>
        <end position="54"/>
    </location>
</feature>
<dbReference type="OrthoDB" id="5366163at2759"/>
<reference evidence="3" key="2">
    <citation type="submission" date="2019-10" db="EMBL/GenBank/DDBJ databases">
        <authorList>
            <consortium name="NCBI Genome Project"/>
        </authorList>
    </citation>
    <scope>NUCLEOTIDE SEQUENCE</scope>
    <source>
        <strain evidence="3">NI907</strain>
    </source>
</reference>
<dbReference type="Gene3D" id="3.30.160.60">
    <property type="entry name" value="Classic Zinc Finger"/>
    <property type="match status" value="1"/>
</dbReference>
<gene>
    <name evidence="3" type="ORF">PgNI_01783</name>
</gene>
<dbReference type="RefSeq" id="XP_030987209.1">
    <property type="nucleotide sequence ID" value="XM_031121855.1"/>
</dbReference>
<organism evidence="2 3">
    <name type="scientific">Pyricularia grisea</name>
    <name type="common">Crabgrass-specific blast fungus</name>
    <name type="synonym">Magnaporthe grisea</name>
    <dbReference type="NCBI Taxonomy" id="148305"/>
    <lineage>
        <taxon>Eukaryota</taxon>
        <taxon>Fungi</taxon>
        <taxon>Dikarya</taxon>
        <taxon>Ascomycota</taxon>
        <taxon>Pezizomycotina</taxon>
        <taxon>Sordariomycetes</taxon>
        <taxon>Sordariomycetidae</taxon>
        <taxon>Magnaporthales</taxon>
        <taxon>Pyriculariaceae</taxon>
        <taxon>Pyricularia</taxon>
    </lineage>
</organism>
<feature type="compositionally biased region" description="Basic and acidic residues" evidence="1">
    <location>
        <begin position="1016"/>
        <end position="1039"/>
    </location>
</feature>
<feature type="region of interest" description="Disordered" evidence="1">
    <location>
        <begin position="1"/>
        <end position="54"/>
    </location>
</feature>
<reference evidence="3" key="3">
    <citation type="submission" date="2025-08" db="UniProtKB">
        <authorList>
            <consortium name="RefSeq"/>
        </authorList>
    </citation>
    <scope>IDENTIFICATION</scope>
    <source>
        <strain evidence="3">NI907</strain>
    </source>
</reference>
<reference evidence="3" key="1">
    <citation type="journal article" date="2019" name="Mol. Biol. Evol.">
        <title>Blast fungal genomes show frequent chromosomal changes, gene gains and losses, and effector gene turnover.</title>
        <authorList>
            <person name="Gomez Luciano L.B."/>
            <person name="Jason Tsai I."/>
            <person name="Chuma I."/>
            <person name="Tosa Y."/>
            <person name="Chen Y.H."/>
            <person name="Li J.Y."/>
            <person name="Li M.Y."/>
            <person name="Jade Lu M.Y."/>
            <person name="Nakayashiki H."/>
            <person name="Li W.H."/>
        </authorList>
    </citation>
    <scope>NUCLEOTIDE SEQUENCE</scope>
    <source>
        <strain evidence="3">NI907</strain>
    </source>
</reference>
<dbReference type="AlphaFoldDB" id="A0A6P8BJN5"/>
<proteinExistence type="predicted"/>
<feature type="region of interest" description="Disordered" evidence="1">
    <location>
        <begin position="322"/>
        <end position="361"/>
    </location>
</feature>
<name>A0A6P8BJN5_PYRGI</name>
<feature type="compositionally biased region" description="Low complexity" evidence="1">
    <location>
        <begin position="938"/>
        <end position="958"/>
    </location>
</feature>
<accession>A0A6P8BJN5</accession>
<feature type="compositionally biased region" description="Low complexity" evidence="1">
    <location>
        <begin position="340"/>
        <end position="359"/>
    </location>
</feature>
<protein>
    <submittedName>
        <fullName evidence="3">Uncharacterized protein</fullName>
    </submittedName>
</protein>
<evidence type="ECO:0000313" key="3">
    <source>
        <dbReference type="RefSeq" id="XP_030987209.1"/>
    </source>
</evidence>
<feature type="region of interest" description="Disordered" evidence="1">
    <location>
        <begin position="1016"/>
        <end position="1049"/>
    </location>
</feature>
<feature type="compositionally biased region" description="Basic residues" evidence="1">
    <location>
        <begin position="1040"/>
        <end position="1049"/>
    </location>
</feature>
<dbReference type="GeneID" id="41956767"/>
<dbReference type="KEGG" id="pgri:PgNI_01783"/>
<evidence type="ECO:0000313" key="2">
    <source>
        <dbReference type="Proteomes" id="UP000515153"/>
    </source>
</evidence>
<feature type="region of interest" description="Disordered" evidence="1">
    <location>
        <begin position="934"/>
        <end position="961"/>
    </location>
</feature>
<evidence type="ECO:0000256" key="1">
    <source>
        <dbReference type="SAM" id="MobiDB-lite"/>
    </source>
</evidence>
<sequence>MDGKKRFPSLLGDPGYDHRQVSGGAARALSPAPSGRFSLHRVSLSPSSSSSSSVASSTCASTCGSKDTSLSPENSCVSRDTSDGDCGRYRFIAWAAVKRNACQGMTPSEKLECPLLRCRRRCGSHEEMLRHLAGCDQLGTCEYWCYSHMRVERFDDKKCQRCLTQKSKRRRMLCKAKNFFSSLGHKGRKHGATGLPTDFGDDDDESLMFPAAPSRYNMLEVDQTFGYELSGNAIVEIDSTEVAPPLPPSPPTPAVVDPQVLLLPEVDTRMLVAPDPSMQWQHNIACAPQPIFAEQVPSPEERPPLQVNNTFSIEQYLQSIRFRPKPRPNPAPASRSKDLSPSSSVRSTNSTTSTASDVSHTSCTSAASNVSSLVSPISAFSHSSFADGEFAKHLTSPEDVLMGQDDRVLDQRQFDQHDVPASIFDSICPPAELLHGMFTELPADFPPPNVDSINLPTNSLLFGFDTTAYPVDTTCTKDLLLTQDANFDPPLDMASQSKAHSSPVSVEADVKMPQSATEAFVGPTWDTLLEHIASSKAKVQDINDNPLADKLRSLAPMTIARDGLSALRSLLDGCPPTSPIKVLCLVHVVYAFSLVVYGDDHLSQRSRELYVESLVYARMLQDMQMEALMTAIWQPVKFSIAEISQGLRRKYKSLHRSPSQKGKEYPIDLKRHVAYNQDPLLCTARDFLDELECSAILRPSPKPSHLLTSTIYSKQLELDFQGTSSTSFVTAARTVIVQLAKNFTGHGDLLLGLQDIHKRLSSGSISSIRRLEIELLYTGKNCLPSRTYFGKYTNATGQACDLMYHQFIGSSANRTVYHGLDIGFLEMTVEGLKIGELGGCNGAHAVLPTSPLSDDNEGDALFDDFINAMTPCLTGTMEDENIAVQLNPEMVITDSSKLELGPPYSSLTGEASNVAAVGSVGCEKSLTLTSEALSVQPGGSFSGSTTPSSSTSSSGSTTAQGKTEANSCCELCGYRPKGDPQWFKGSMAKHMKLQHSAQPPKIYKCPYPGCNSAYKNRPDNLRQHQIEKGHFVEGEEPNRRPSKRKKMSE</sequence>